<evidence type="ECO:0000313" key="2">
    <source>
        <dbReference type="Proteomes" id="UP001139031"/>
    </source>
</evidence>
<gene>
    <name evidence="1" type="ORF">K7C98_40525</name>
</gene>
<comment type="caution">
    <text evidence="1">The sequence shown here is derived from an EMBL/GenBank/DDBJ whole genome shotgun (WGS) entry which is preliminary data.</text>
</comment>
<organism evidence="1 2">
    <name type="scientific">Nannocystis pusilla</name>
    <dbReference type="NCBI Taxonomy" id="889268"/>
    <lineage>
        <taxon>Bacteria</taxon>
        <taxon>Pseudomonadati</taxon>
        <taxon>Myxococcota</taxon>
        <taxon>Polyangia</taxon>
        <taxon>Nannocystales</taxon>
        <taxon>Nannocystaceae</taxon>
        <taxon>Nannocystis</taxon>
    </lineage>
</organism>
<protein>
    <submittedName>
        <fullName evidence="1">YkgJ family cysteine cluster protein</fullName>
    </submittedName>
</protein>
<proteinExistence type="predicted"/>
<dbReference type="Proteomes" id="UP001139031">
    <property type="component" value="Unassembled WGS sequence"/>
</dbReference>
<reference evidence="1" key="1">
    <citation type="submission" date="2021-08" db="EMBL/GenBank/DDBJ databases">
        <authorList>
            <person name="Stevens D.C."/>
        </authorList>
    </citation>
    <scope>NUCLEOTIDE SEQUENCE</scope>
    <source>
        <strain evidence="1">DSM 53165</strain>
    </source>
</reference>
<dbReference type="Pfam" id="PF03692">
    <property type="entry name" value="CxxCxxCC"/>
    <property type="match status" value="1"/>
</dbReference>
<sequence length="177" mass="19581">MTRELQRLRVHLRIVDGDVAPVVARYSEHIQCRPGCGECCRQSFTVSEIEGALLREGLAAADPATRAAIVARAHAYAPGAACPALGDGEICLLYAHRPRICRKYGIPLWHPERPHELKTCRLNFRGVADLDPDLIVEPQAGWAADWIVLREELELGPQDNRNIAAWLAEGAPDMSEE</sequence>
<dbReference type="RefSeq" id="WP_224197295.1">
    <property type="nucleotide sequence ID" value="NZ_JAIRAU010000057.1"/>
</dbReference>
<keyword evidence="2" id="KW-1185">Reference proteome</keyword>
<dbReference type="InterPro" id="IPR005358">
    <property type="entry name" value="Puta_zinc/iron-chelating_dom"/>
</dbReference>
<name>A0ABS7U585_9BACT</name>
<evidence type="ECO:0000313" key="1">
    <source>
        <dbReference type="EMBL" id="MBZ5715556.1"/>
    </source>
</evidence>
<dbReference type="EMBL" id="JAIRAU010000057">
    <property type="protein sequence ID" value="MBZ5715556.1"/>
    <property type="molecule type" value="Genomic_DNA"/>
</dbReference>
<accession>A0ABS7U585</accession>